<dbReference type="EMBL" id="JABWDY010023843">
    <property type="protein sequence ID" value="KAF5190645.1"/>
    <property type="molecule type" value="Genomic_DNA"/>
</dbReference>
<dbReference type="OrthoDB" id="19944at2759"/>
<proteinExistence type="predicted"/>
<accession>A0A7J6W2W1</accession>
<sequence length="68" mass="7510">MVSVFKFYGSSEDTSFHFVTDTEHEVRSVHQTKGLQCVIVFSLLSSPIQTLQYDSSGAKLAVGYEYGG</sequence>
<comment type="caution">
    <text evidence="1">The sequence shown here is derived from an EMBL/GenBank/DDBJ whole genome shotgun (WGS) entry which is preliminary data.</text>
</comment>
<evidence type="ECO:0000313" key="1">
    <source>
        <dbReference type="EMBL" id="KAF5190645.1"/>
    </source>
</evidence>
<name>A0A7J6W2W1_THATH</name>
<reference evidence="1 2" key="1">
    <citation type="submission" date="2020-06" db="EMBL/GenBank/DDBJ databases">
        <title>Transcriptomic and genomic resources for Thalictrum thalictroides and T. hernandezii: Facilitating candidate gene discovery in an emerging model plant lineage.</title>
        <authorList>
            <person name="Arias T."/>
            <person name="Riano-Pachon D.M."/>
            <person name="Di Stilio V.S."/>
        </authorList>
    </citation>
    <scope>NUCLEOTIDE SEQUENCE [LARGE SCALE GENOMIC DNA]</scope>
    <source>
        <strain evidence="2">cv. WT478/WT964</strain>
        <tissue evidence="1">Leaves</tissue>
    </source>
</reference>
<gene>
    <name evidence="1" type="ORF">FRX31_019771</name>
</gene>
<keyword evidence="2" id="KW-1185">Reference proteome</keyword>
<dbReference type="Proteomes" id="UP000554482">
    <property type="component" value="Unassembled WGS sequence"/>
</dbReference>
<organism evidence="1 2">
    <name type="scientific">Thalictrum thalictroides</name>
    <name type="common">Rue-anemone</name>
    <name type="synonym">Anemone thalictroides</name>
    <dbReference type="NCBI Taxonomy" id="46969"/>
    <lineage>
        <taxon>Eukaryota</taxon>
        <taxon>Viridiplantae</taxon>
        <taxon>Streptophyta</taxon>
        <taxon>Embryophyta</taxon>
        <taxon>Tracheophyta</taxon>
        <taxon>Spermatophyta</taxon>
        <taxon>Magnoliopsida</taxon>
        <taxon>Ranunculales</taxon>
        <taxon>Ranunculaceae</taxon>
        <taxon>Thalictroideae</taxon>
        <taxon>Thalictrum</taxon>
    </lineage>
</organism>
<protein>
    <submittedName>
        <fullName evidence="1">Uncharacterized protein</fullName>
    </submittedName>
</protein>
<feature type="non-terminal residue" evidence="1">
    <location>
        <position position="1"/>
    </location>
</feature>
<dbReference type="AlphaFoldDB" id="A0A7J6W2W1"/>
<evidence type="ECO:0000313" key="2">
    <source>
        <dbReference type="Proteomes" id="UP000554482"/>
    </source>
</evidence>